<dbReference type="Pfam" id="PF04434">
    <property type="entry name" value="SWIM"/>
    <property type="match status" value="1"/>
</dbReference>
<dbReference type="Proteomes" id="UP001241926">
    <property type="component" value="Unassembled WGS sequence"/>
</dbReference>
<evidence type="ECO:0000313" key="3">
    <source>
        <dbReference type="EMBL" id="MDL2077903.1"/>
    </source>
</evidence>
<keyword evidence="1" id="KW-0479">Metal-binding</keyword>
<evidence type="ECO:0000313" key="4">
    <source>
        <dbReference type="Proteomes" id="UP001241926"/>
    </source>
</evidence>
<gene>
    <name evidence="3" type="ORF">QNN03_15810</name>
</gene>
<comment type="caution">
    <text evidence="3">The sequence shown here is derived from an EMBL/GenBank/DDBJ whole genome shotgun (WGS) entry which is preliminary data.</text>
</comment>
<evidence type="ECO:0000259" key="2">
    <source>
        <dbReference type="PROSITE" id="PS50966"/>
    </source>
</evidence>
<keyword evidence="1" id="KW-0862">Zinc</keyword>
<feature type="domain" description="SWIM-type" evidence="2">
    <location>
        <begin position="52"/>
        <end position="90"/>
    </location>
</feature>
<organism evidence="3 4">
    <name type="scientific">Streptomyces fuscus</name>
    <dbReference type="NCBI Taxonomy" id="3048495"/>
    <lineage>
        <taxon>Bacteria</taxon>
        <taxon>Bacillati</taxon>
        <taxon>Actinomycetota</taxon>
        <taxon>Actinomycetes</taxon>
        <taxon>Kitasatosporales</taxon>
        <taxon>Streptomycetaceae</taxon>
        <taxon>Streptomyces</taxon>
    </lineage>
</organism>
<dbReference type="EMBL" id="JASJUS010000013">
    <property type="protein sequence ID" value="MDL2077903.1"/>
    <property type="molecule type" value="Genomic_DNA"/>
</dbReference>
<accession>A0ABT7IZ82</accession>
<keyword evidence="4" id="KW-1185">Reference proteome</keyword>
<reference evidence="3 4" key="1">
    <citation type="submission" date="2023-05" db="EMBL/GenBank/DDBJ databases">
        <title>Streptomyces fuscus sp. nov., a brown-black pigment producing actinomyces isolated from dry sand of Sea duck farm.</title>
        <authorList>
            <person name="Xie J."/>
            <person name="Shen N."/>
        </authorList>
    </citation>
    <scope>NUCLEOTIDE SEQUENCE [LARGE SCALE GENOMIC DNA]</scope>
    <source>
        <strain evidence="3 4">GXMU-J15</strain>
    </source>
</reference>
<dbReference type="InterPro" id="IPR007527">
    <property type="entry name" value="Znf_SWIM"/>
</dbReference>
<name>A0ABT7IZ82_9ACTN</name>
<keyword evidence="1" id="KW-0863">Zinc-finger</keyword>
<protein>
    <submittedName>
        <fullName evidence="3">SWIM zinc finger family protein</fullName>
    </submittedName>
</protein>
<sequence>MARKVVGFGEDDLRALAGTRSFERGQGYLDAVSGLEVGDGSVTASVHGTDVYEVELTLGEDDGLSGWCDCPYGQEGNFCKHCVAVGLTVLRRARTIPRQRAAARARASGLEAWLTALSRDELLALVREHIAEDRGLRRRLELRAAAARSDLGTVRERILALIDPRPFARYGYVEYADAPGYAQQVAEAAGALRALTADGQAAQAVGLAEEAIRVLGEACGEIDDSDGVVGQAAAAVAEAHLEACEAARPGPERLAEWLVGQVLGDGSGVMDLDPLDYAEALGPSGLARLRKLAAEARRRRPSGWAERYLMERLVKAEGDVDALVALHAQDLDPSGATHLRIAEELQSAGRADEALTWAERGIRDCAAETYIDGRLVDYVCARYTEAGRSADVVGVRRDRFRAELSLAAYQQLRSAAQAAQCWGAERAAALAALREDARRERGGRYGGPVLIDALLDDGDADAAWREAEGIADDRQWEHLAGLSRETHPAEALAVYLRLAERLKEPTGDRAYEHLARLLVSARDCHRVLGTQEAFTGYLAGLRAELKRRRKLMSILDRCGL</sequence>
<dbReference type="RefSeq" id="WP_261718311.1">
    <property type="nucleotide sequence ID" value="NZ_JASJUS010000013.1"/>
</dbReference>
<evidence type="ECO:0000256" key="1">
    <source>
        <dbReference type="PROSITE-ProRule" id="PRU00325"/>
    </source>
</evidence>
<proteinExistence type="predicted"/>
<dbReference type="PROSITE" id="PS50966">
    <property type="entry name" value="ZF_SWIM"/>
    <property type="match status" value="1"/>
</dbReference>